<accession>A0ABT7XMP1</accession>
<reference evidence="1" key="1">
    <citation type="submission" date="2023-06" db="EMBL/GenBank/DDBJ databases">
        <authorList>
            <person name="Zhang S."/>
        </authorList>
    </citation>
    <scope>NUCLEOTIDE SEQUENCE</scope>
    <source>
        <strain evidence="1">SG2303</strain>
    </source>
</reference>
<dbReference type="RefSeq" id="WP_289829633.1">
    <property type="nucleotide sequence ID" value="NZ_JAUEDK010000012.1"/>
</dbReference>
<dbReference type="EMBL" id="JAUEDK010000012">
    <property type="protein sequence ID" value="MDN0075044.1"/>
    <property type="molecule type" value="Genomic_DNA"/>
</dbReference>
<comment type="caution">
    <text evidence="1">The sequence shown here is derived from an EMBL/GenBank/DDBJ whole genome shotgun (WGS) entry which is preliminary data.</text>
</comment>
<protein>
    <submittedName>
        <fullName evidence="1">Uncharacterized protein</fullName>
    </submittedName>
</protein>
<organism evidence="1 2">
    <name type="scientific">Crenobacter oryzisoli</name>
    <dbReference type="NCBI Taxonomy" id="3056844"/>
    <lineage>
        <taxon>Bacteria</taxon>
        <taxon>Pseudomonadati</taxon>
        <taxon>Pseudomonadota</taxon>
        <taxon>Betaproteobacteria</taxon>
        <taxon>Neisseriales</taxon>
        <taxon>Neisseriaceae</taxon>
        <taxon>Crenobacter</taxon>
    </lineage>
</organism>
<gene>
    <name evidence="1" type="ORF">QU481_09055</name>
</gene>
<keyword evidence="2" id="KW-1185">Reference proteome</keyword>
<name>A0ABT7XMP1_9NEIS</name>
<evidence type="ECO:0000313" key="1">
    <source>
        <dbReference type="EMBL" id="MDN0075044.1"/>
    </source>
</evidence>
<dbReference type="Proteomes" id="UP001168540">
    <property type="component" value="Unassembled WGS sequence"/>
</dbReference>
<evidence type="ECO:0000313" key="2">
    <source>
        <dbReference type="Proteomes" id="UP001168540"/>
    </source>
</evidence>
<proteinExistence type="predicted"/>
<sequence length="349" mass="37838">MAMALAISGCASMGPGTIGRDRFDYDHAINHSWKQMMLLNLVKMRYGDTPMFLDVASITNSYTLEAQVSLGSTWASGSSVAFDSTALGGSGHYADKPTITYNPLSGDRFTRSLMTPIAPGVVLSLIQSGYAADFIMQLLVSSANGVQNRFGAGARARGADPEFLTLCAALRRVQASGAVGMRIDKTKGAELVVLILNRKKMTSALQQDRQTVREILGIRQSLNEFHVVYGSAPANDTELALVTRSMLEILMDIAASIEVPDAMVAEGRVLKTAVFDTDPVDGFKPLVRIHSGRDKPDDAIVAVPYRNYWYWIDDRDFRSKLGFTALMMIFSLTDTGPAKGQPIITIPAG</sequence>